<name>A0ABW7ANN8_9ACTN</name>
<proteinExistence type="predicted"/>
<dbReference type="NCBIfam" id="TIGR00229">
    <property type="entry name" value="sensory_box"/>
    <property type="match status" value="1"/>
</dbReference>
<gene>
    <name evidence="4" type="ORF">ACFLIM_32940</name>
</gene>
<feature type="compositionally biased region" description="Polar residues" evidence="2">
    <location>
        <begin position="574"/>
        <end position="593"/>
    </location>
</feature>
<dbReference type="PROSITE" id="PS50112">
    <property type="entry name" value="PAS"/>
    <property type="match status" value="1"/>
</dbReference>
<dbReference type="Gene3D" id="3.60.40.10">
    <property type="entry name" value="PPM-type phosphatase domain"/>
    <property type="match status" value="1"/>
</dbReference>
<reference evidence="4 5" key="1">
    <citation type="submission" date="2024-10" db="EMBL/GenBank/DDBJ databases">
        <authorList>
            <person name="Topkara A.R."/>
            <person name="Saygin H."/>
        </authorList>
    </citation>
    <scope>NUCLEOTIDE SEQUENCE [LARGE SCALE GENOMIC DNA]</scope>
    <source>
        <strain evidence="4 5">M3C6</strain>
    </source>
</reference>
<dbReference type="RefSeq" id="WP_393172178.1">
    <property type="nucleotide sequence ID" value="NZ_JBICRM010000025.1"/>
</dbReference>
<comment type="caution">
    <text evidence="4">The sequence shown here is derived from an EMBL/GenBank/DDBJ whole genome shotgun (WGS) entry which is preliminary data.</text>
</comment>
<evidence type="ECO:0000313" key="4">
    <source>
        <dbReference type="EMBL" id="MFG1708026.1"/>
    </source>
</evidence>
<dbReference type="SMART" id="SM00331">
    <property type="entry name" value="PP2C_SIG"/>
    <property type="match status" value="1"/>
</dbReference>
<dbReference type="PANTHER" id="PTHR43156">
    <property type="entry name" value="STAGE II SPORULATION PROTEIN E-RELATED"/>
    <property type="match status" value="1"/>
</dbReference>
<dbReference type="Pfam" id="PF13188">
    <property type="entry name" value="PAS_8"/>
    <property type="match status" value="1"/>
</dbReference>
<dbReference type="Proteomes" id="UP001603978">
    <property type="component" value="Unassembled WGS sequence"/>
</dbReference>
<dbReference type="Pfam" id="PF01590">
    <property type="entry name" value="GAF"/>
    <property type="match status" value="1"/>
</dbReference>
<dbReference type="InterPro" id="IPR029016">
    <property type="entry name" value="GAF-like_dom_sf"/>
</dbReference>
<dbReference type="CDD" id="cd00130">
    <property type="entry name" value="PAS"/>
    <property type="match status" value="1"/>
</dbReference>
<keyword evidence="1" id="KW-0378">Hydrolase</keyword>
<dbReference type="SMART" id="SM00091">
    <property type="entry name" value="PAS"/>
    <property type="match status" value="1"/>
</dbReference>
<evidence type="ECO:0000256" key="2">
    <source>
        <dbReference type="SAM" id="MobiDB-lite"/>
    </source>
</evidence>
<dbReference type="PANTHER" id="PTHR43156:SF2">
    <property type="entry name" value="STAGE II SPORULATION PROTEIN E"/>
    <property type="match status" value="1"/>
</dbReference>
<organism evidence="4 5">
    <name type="scientific">Nonomuraea marmarensis</name>
    <dbReference type="NCBI Taxonomy" id="3351344"/>
    <lineage>
        <taxon>Bacteria</taxon>
        <taxon>Bacillati</taxon>
        <taxon>Actinomycetota</taxon>
        <taxon>Actinomycetes</taxon>
        <taxon>Streptosporangiales</taxon>
        <taxon>Streptosporangiaceae</taxon>
        <taxon>Nonomuraea</taxon>
    </lineage>
</organism>
<dbReference type="Gene3D" id="3.30.450.20">
    <property type="entry name" value="PAS domain"/>
    <property type="match status" value="1"/>
</dbReference>
<protein>
    <submittedName>
        <fullName evidence="4">SpoIIE family protein phosphatase</fullName>
    </submittedName>
</protein>
<sequence length="593" mass="62964">MVRNTAGGQDPRWATQPEFWREVFDHLGAGLAVLDSTGRIIAVNPAAEELLGRTASAMTGEDFHGLLHRHADGATVLDERCRLLMALTHRIAARGEKDSFLNADGRLIPVTWFSAPLTRNGHVLGMTVLFAGEATDRETAEGLAAHVIALEDLAGRLALATEIATALAQTLDTEEAVARLGRLLVPRLADWAAIDLRTDEGVRRVAVVGPEGRDVDQEAWRGPLPAVDEHSRSSLIQVLHGGEPVLLGPTEIATPPDSPLAAVQTGFLQALGAASAVIVPLGTARRVTGALTLVRTDAARPFDATEVSLIGDIGRRVGLAIDNTLRFGRQREIAEAMQRNLLIALPQPGRLRLAARYQPAPAGSQVGGDWYDAFLLRDGATALVIGDVIGHDLAAAAGMAQLHGMLRALAWDRTEPPSAIIDRLDEAVPAITNVPLATVLLARVEGPANGPWQLRWTNAGHPPPLLVTPDGRAEYLEQGQSLLLGTGLADVSRPDATVPLPPGSTLLLYTDGLIEVPGTDLDTGLARLRRHAAALACHPLDDFCNQILARMPPGNTDDIALLALRIPTTPSPAHPNTRTELEQNPSVSEVSAG</sequence>
<keyword evidence="5" id="KW-1185">Reference proteome</keyword>
<dbReference type="Gene3D" id="3.30.450.40">
    <property type="match status" value="1"/>
</dbReference>
<feature type="domain" description="PAS" evidence="3">
    <location>
        <begin position="16"/>
        <end position="68"/>
    </location>
</feature>
<evidence type="ECO:0000313" key="5">
    <source>
        <dbReference type="Proteomes" id="UP001603978"/>
    </source>
</evidence>
<dbReference type="SUPFAM" id="SSF55785">
    <property type="entry name" value="PYP-like sensor domain (PAS domain)"/>
    <property type="match status" value="1"/>
</dbReference>
<evidence type="ECO:0000259" key="3">
    <source>
        <dbReference type="PROSITE" id="PS50112"/>
    </source>
</evidence>
<dbReference type="InterPro" id="IPR003018">
    <property type="entry name" value="GAF"/>
</dbReference>
<dbReference type="InterPro" id="IPR000014">
    <property type="entry name" value="PAS"/>
</dbReference>
<dbReference type="SUPFAM" id="SSF55781">
    <property type="entry name" value="GAF domain-like"/>
    <property type="match status" value="1"/>
</dbReference>
<dbReference type="EMBL" id="JBICRM010000025">
    <property type="protein sequence ID" value="MFG1708026.1"/>
    <property type="molecule type" value="Genomic_DNA"/>
</dbReference>
<dbReference type="InterPro" id="IPR036457">
    <property type="entry name" value="PPM-type-like_dom_sf"/>
</dbReference>
<feature type="region of interest" description="Disordered" evidence="2">
    <location>
        <begin position="567"/>
        <end position="593"/>
    </location>
</feature>
<accession>A0ABW7ANN8</accession>
<dbReference type="Pfam" id="PF07228">
    <property type="entry name" value="SpoIIE"/>
    <property type="match status" value="1"/>
</dbReference>
<dbReference type="InterPro" id="IPR001932">
    <property type="entry name" value="PPM-type_phosphatase-like_dom"/>
</dbReference>
<evidence type="ECO:0000256" key="1">
    <source>
        <dbReference type="ARBA" id="ARBA00022801"/>
    </source>
</evidence>
<dbReference type="SUPFAM" id="SSF81606">
    <property type="entry name" value="PP2C-like"/>
    <property type="match status" value="1"/>
</dbReference>
<dbReference type="InterPro" id="IPR035965">
    <property type="entry name" value="PAS-like_dom_sf"/>
</dbReference>
<dbReference type="InterPro" id="IPR052016">
    <property type="entry name" value="Bact_Sigma-Reg"/>
</dbReference>